<evidence type="ECO:0000256" key="4">
    <source>
        <dbReference type="ARBA" id="ARBA00022692"/>
    </source>
</evidence>
<feature type="transmembrane region" description="Helical" evidence="8">
    <location>
        <begin position="484"/>
        <end position="503"/>
    </location>
</feature>
<feature type="transmembrane region" description="Helical" evidence="8">
    <location>
        <begin position="623"/>
        <end position="641"/>
    </location>
</feature>
<feature type="transmembrane region" description="Helical" evidence="8">
    <location>
        <begin position="534"/>
        <end position="552"/>
    </location>
</feature>
<sequence length="813" mass="94435">MSGKDPREIVKHINSRNAKILAVSIVIGFIGYHGILHLTSGIDSCKWLLSDGRFQGFRVWQPYGCMMHSYSSGDSQMCLQYIAYWGGKTHIVFIGDSRIRQLYYGFVSLVNPKYVVENNVVHHNIHYSDEELKVYFDFIWAPMVNETMFDIYTPWMHNANTRPSLIVTGSGVWAIKISNASMDMYQSYQRNLTHLVPILNSLTPNTKVLWVLQDPVVTEKLHPSRKMITNEQIDLYNKAAMEVMHHSKILIWSSSRLVNQGLYQDQVDGLHMGKNALNYAVQILLNMYCNDHMNYNDGTCCSSPESVTMLQLITFSILGVSCAMAFAMIIHRKWMSRKLFPNILEDEEGDSVKNKERLTKLCNCNGSFLDEETLSCSRPQEKTFFELVTALARLAIVMSYFFLCDRTNFFMKENKYFTYTNFFLPLGYLFALGLFFTEESQFTQVLHRDQTNEWKGWMQLLILIYHMTGASHVLPIYMHIRVLVTSYLFLSGFGHFTYFYHYGDFGFYRFWRVIFRLNFLVVVLCLCMNRPYQFYYFVPLVSFWFVVMFVTVKSVPQVTAPAAEVNPRLYFYMILKFISLFGVVTVLYMSEVFFEKIFVTRPWKALFVTTDDSIKEWWFRWKIDRYSVAFGMLFAFGLQLLKQYHILDDKNRGNLFSKGVSLTAASAALVGIGSYAVFAFLCRNKLECNEVHPYISFVPILSYLILRNVSSYLRTKYSMFFAWFGNISLELFIAQYHIWLAADTHGVLVLVPGYPVLNALVTSFIFVCVAHEIHVLTDILVKYAVPTDWKYLTRNVTIFILLLVPIGIHDGMF</sequence>
<feature type="domain" description="Cas1p 10 TM acyl transferase" evidence="9">
    <location>
        <begin position="293"/>
        <end position="796"/>
    </location>
</feature>
<dbReference type="Proteomes" id="UP001054837">
    <property type="component" value="Unassembled WGS sequence"/>
</dbReference>
<feature type="transmembrane region" description="Helical" evidence="8">
    <location>
        <begin position="509"/>
        <end position="527"/>
    </location>
</feature>
<dbReference type="PANTHER" id="PTHR13533:SF1">
    <property type="entry name" value="N-ACETYLNEURAMINATE 9-O-ACETYLTRANSFERASE"/>
    <property type="match status" value="1"/>
</dbReference>
<dbReference type="GO" id="GO:0016740">
    <property type="term" value="F:transferase activity"/>
    <property type="evidence" value="ECO:0007669"/>
    <property type="project" value="UniProtKB-KW"/>
</dbReference>
<evidence type="ECO:0000256" key="7">
    <source>
        <dbReference type="ARBA" id="ARBA00023180"/>
    </source>
</evidence>
<dbReference type="EMBL" id="BPLQ01006978">
    <property type="protein sequence ID" value="GIY26844.1"/>
    <property type="molecule type" value="Genomic_DNA"/>
</dbReference>
<name>A0AAV4S1L4_9ARAC</name>
<feature type="transmembrane region" description="Helical" evidence="8">
    <location>
        <begin position="719"/>
        <end position="740"/>
    </location>
</feature>
<evidence type="ECO:0000256" key="5">
    <source>
        <dbReference type="ARBA" id="ARBA00022989"/>
    </source>
</evidence>
<evidence type="ECO:0000313" key="11">
    <source>
        <dbReference type="Proteomes" id="UP001054837"/>
    </source>
</evidence>
<dbReference type="PANTHER" id="PTHR13533">
    <property type="entry name" value="N-ACETYLNEURAMINATE 9-O-ACETYLTRANSFERASE"/>
    <property type="match status" value="1"/>
</dbReference>
<evidence type="ECO:0000256" key="6">
    <source>
        <dbReference type="ARBA" id="ARBA00023136"/>
    </source>
</evidence>
<evidence type="ECO:0000313" key="10">
    <source>
        <dbReference type="EMBL" id="GIY26844.1"/>
    </source>
</evidence>
<feature type="transmembrane region" description="Helical" evidence="8">
    <location>
        <begin position="747"/>
        <end position="771"/>
    </location>
</feature>
<dbReference type="AlphaFoldDB" id="A0AAV4S1L4"/>
<comment type="similarity">
    <text evidence="2">Belongs to the PC-esterase family. CASD1 subfamily.</text>
</comment>
<dbReference type="InterPro" id="IPR012419">
    <property type="entry name" value="Cas1_AcylTrans_dom"/>
</dbReference>
<keyword evidence="3" id="KW-0808">Transferase</keyword>
<keyword evidence="6 8" id="KW-0472">Membrane</keyword>
<comment type="caution">
    <text evidence="10">The sequence shown here is derived from an EMBL/GenBank/DDBJ whole genome shotgun (WGS) entry which is preliminary data.</text>
</comment>
<dbReference type="Gene3D" id="3.40.50.1110">
    <property type="entry name" value="SGNH hydrolase"/>
    <property type="match status" value="1"/>
</dbReference>
<dbReference type="InterPro" id="IPR036514">
    <property type="entry name" value="SGNH_hydro_sf"/>
</dbReference>
<dbReference type="GO" id="GO:0016020">
    <property type="term" value="C:membrane"/>
    <property type="evidence" value="ECO:0007669"/>
    <property type="project" value="UniProtKB-SubCell"/>
</dbReference>
<organism evidence="10 11">
    <name type="scientific">Caerostris darwini</name>
    <dbReference type="NCBI Taxonomy" id="1538125"/>
    <lineage>
        <taxon>Eukaryota</taxon>
        <taxon>Metazoa</taxon>
        <taxon>Ecdysozoa</taxon>
        <taxon>Arthropoda</taxon>
        <taxon>Chelicerata</taxon>
        <taxon>Arachnida</taxon>
        <taxon>Araneae</taxon>
        <taxon>Araneomorphae</taxon>
        <taxon>Entelegynae</taxon>
        <taxon>Araneoidea</taxon>
        <taxon>Araneidae</taxon>
        <taxon>Caerostris</taxon>
    </lineage>
</organism>
<protein>
    <submittedName>
        <fullName evidence="10">N-acetylneuraminate 9-O-acetyltransferase</fullName>
    </submittedName>
</protein>
<feature type="transmembrane region" description="Helical" evidence="8">
    <location>
        <begin position="416"/>
        <end position="436"/>
    </location>
</feature>
<feature type="transmembrane region" description="Helical" evidence="8">
    <location>
        <begin position="309"/>
        <end position="330"/>
    </location>
</feature>
<keyword evidence="7" id="KW-0325">Glycoprotein</keyword>
<feature type="transmembrane region" description="Helical" evidence="8">
    <location>
        <begin position="572"/>
        <end position="594"/>
    </location>
</feature>
<dbReference type="GO" id="GO:0005975">
    <property type="term" value="P:carbohydrate metabolic process"/>
    <property type="evidence" value="ECO:0007669"/>
    <property type="project" value="UniProtKB-ARBA"/>
</dbReference>
<feature type="transmembrane region" description="Helical" evidence="8">
    <location>
        <begin position="20"/>
        <end position="38"/>
    </location>
</feature>
<feature type="transmembrane region" description="Helical" evidence="8">
    <location>
        <begin position="661"/>
        <end position="682"/>
    </location>
</feature>
<keyword evidence="5 8" id="KW-1133">Transmembrane helix</keyword>
<gene>
    <name evidence="10" type="primary">CASD1</name>
    <name evidence="10" type="ORF">CDAR_480651</name>
</gene>
<evidence type="ECO:0000256" key="2">
    <source>
        <dbReference type="ARBA" id="ARBA00010666"/>
    </source>
</evidence>
<dbReference type="Pfam" id="PF07779">
    <property type="entry name" value="Cas1_AcylT"/>
    <property type="match status" value="1"/>
</dbReference>
<reference evidence="10 11" key="1">
    <citation type="submission" date="2021-06" db="EMBL/GenBank/DDBJ databases">
        <title>Caerostris darwini draft genome.</title>
        <authorList>
            <person name="Kono N."/>
            <person name="Arakawa K."/>
        </authorList>
    </citation>
    <scope>NUCLEOTIDE SEQUENCE [LARGE SCALE GENOMIC DNA]</scope>
</reference>
<keyword evidence="4 8" id="KW-0812">Transmembrane</keyword>
<evidence type="ECO:0000259" key="9">
    <source>
        <dbReference type="Pfam" id="PF07779"/>
    </source>
</evidence>
<evidence type="ECO:0000256" key="3">
    <source>
        <dbReference type="ARBA" id="ARBA00022679"/>
    </source>
</evidence>
<accession>A0AAV4S1L4</accession>
<feature type="transmembrane region" description="Helical" evidence="8">
    <location>
        <begin position="456"/>
        <end position="477"/>
    </location>
</feature>
<evidence type="ECO:0000256" key="1">
    <source>
        <dbReference type="ARBA" id="ARBA00004141"/>
    </source>
</evidence>
<dbReference type="SUPFAM" id="SSF52266">
    <property type="entry name" value="SGNH hydrolase"/>
    <property type="match status" value="1"/>
</dbReference>
<proteinExistence type="inferred from homology"/>
<keyword evidence="11" id="KW-1185">Reference proteome</keyword>
<evidence type="ECO:0000256" key="8">
    <source>
        <dbReference type="SAM" id="Phobius"/>
    </source>
</evidence>
<comment type="subcellular location">
    <subcellularLocation>
        <location evidence="1">Membrane</location>
        <topology evidence="1">Multi-pass membrane protein</topology>
    </subcellularLocation>
</comment>
<dbReference type="GO" id="GO:0005794">
    <property type="term" value="C:Golgi apparatus"/>
    <property type="evidence" value="ECO:0007669"/>
    <property type="project" value="UniProtKB-ARBA"/>
</dbReference>
<feature type="transmembrane region" description="Helical" evidence="8">
    <location>
        <begin position="791"/>
        <end position="808"/>
    </location>
</feature>